<organism evidence="2 3">
    <name type="scientific">Aetokthonos hydrillicola Thurmond2011</name>
    <dbReference type="NCBI Taxonomy" id="2712845"/>
    <lineage>
        <taxon>Bacteria</taxon>
        <taxon>Bacillati</taxon>
        <taxon>Cyanobacteriota</taxon>
        <taxon>Cyanophyceae</taxon>
        <taxon>Nostocales</taxon>
        <taxon>Hapalosiphonaceae</taxon>
        <taxon>Aetokthonos</taxon>
    </lineage>
</organism>
<name>A0AAP5IGV0_9CYAN</name>
<keyword evidence="2" id="KW-0489">Methyltransferase</keyword>
<accession>A0AAP5IGV0</accession>
<sequence>MKKALRNFTRKFGIDIVRYYPTPEERAKAIDFDSENSSFLKLFTLNSIDLVLDIGANTGQFAIDFFRTGYDGTIVSFEPLSSAYSELVAASKLYPDWIVAERCAIGDFNGEIEINLSKNPQSSSILPMLQSHLDASPNSIYVGLEKVKIYRLSDIAEQYVKKAQATFLKIDVQGFEDKVLSGAVEILPKIKGIQLEMSLVPLYQGETLFEEMLNNMKTIGFKLYNIYPGFTDYRTGRMLQCNGIFFRED</sequence>
<comment type="caution">
    <text evidence="2">The sequence shown here is derived from an EMBL/GenBank/DDBJ whole genome shotgun (WGS) entry which is preliminary data.</text>
</comment>
<dbReference type="Gene3D" id="3.40.50.150">
    <property type="entry name" value="Vaccinia Virus protein VP39"/>
    <property type="match status" value="1"/>
</dbReference>
<proteinExistence type="predicted"/>
<dbReference type="GO" id="GO:0008171">
    <property type="term" value="F:O-methyltransferase activity"/>
    <property type="evidence" value="ECO:0007669"/>
    <property type="project" value="TreeGrafter"/>
</dbReference>
<evidence type="ECO:0000313" key="3">
    <source>
        <dbReference type="Proteomes" id="UP000667802"/>
    </source>
</evidence>
<dbReference type="PANTHER" id="PTHR36973">
    <property type="entry name" value="SLL1456 PROTEIN-RELATED"/>
    <property type="match status" value="1"/>
</dbReference>
<evidence type="ECO:0000259" key="1">
    <source>
        <dbReference type="Pfam" id="PF05050"/>
    </source>
</evidence>
<dbReference type="Pfam" id="PF05050">
    <property type="entry name" value="Methyltransf_21"/>
    <property type="match status" value="1"/>
</dbReference>
<dbReference type="GO" id="GO:0032259">
    <property type="term" value="P:methylation"/>
    <property type="evidence" value="ECO:0007669"/>
    <property type="project" value="UniProtKB-KW"/>
</dbReference>
<dbReference type="EMBL" id="JAALHA020000022">
    <property type="protein sequence ID" value="MDR9899085.1"/>
    <property type="molecule type" value="Genomic_DNA"/>
</dbReference>
<dbReference type="InterPro" id="IPR053188">
    <property type="entry name" value="FkbM_Methyltransferase"/>
</dbReference>
<feature type="domain" description="Methyltransferase FkbM" evidence="1">
    <location>
        <begin position="53"/>
        <end position="223"/>
    </location>
</feature>
<dbReference type="InterPro" id="IPR006342">
    <property type="entry name" value="FkbM_mtfrase"/>
</dbReference>
<keyword evidence="3" id="KW-1185">Reference proteome</keyword>
<evidence type="ECO:0000313" key="2">
    <source>
        <dbReference type="EMBL" id="MDR9899085.1"/>
    </source>
</evidence>
<dbReference type="SUPFAM" id="SSF53335">
    <property type="entry name" value="S-adenosyl-L-methionine-dependent methyltransferases"/>
    <property type="match status" value="1"/>
</dbReference>
<dbReference type="InterPro" id="IPR029063">
    <property type="entry name" value="SAM-dependent_MTases_sf"/>
</dbReference>
<reference evidence="3" key="1">
    <citation type="journal article" date="2021" name="Science">
        <title>Hunting the eagle killer: A cyanobacterial neurotoxin causes vacuolar myelinopathy.</title>
        <authorList>
            <person name="Breinlinger S."/>
            <person name="Phillips T.J."/>
            <person name="Haram B.N."/>
            <person name="Mares J."/>
            <person name="Martinez Yerena J.A."/>
            <person name="Hrouzek P."/>
            <person name="Sobotka R."/>
            <person name="Henderson W.M."/>
            <person name="Schmieder P."/>
            <person name="Williams S.M."/>
            <person name="Lauderdale J.D."/>
            <person name="Wilde H.D."/>
            <person name="Gerrin W."/>
            <person name="Kust A."/>
            <person name="Washington J.W."/>
            <person name="Wagner C."/>
            <person name="Geier B."/>
            <person name="Liebeke M."/>
            <person name="Enke H."/>
            <person name="Niedermeyer T.H.J."/>
            <person name="Wilde S.B."/>
        </authorList>
    </citation>
    <scope>NUCLEOTIDE SEQUENCE [LARGE SCALE GENOMIC DNA]</scope>
    <source>
        <strain evidence="3">Thurmond2011</strain>
    </source>
</reference>
<protein>
    <submittedName>
        <fullName evidence="2">FkbM family methyltransferase</fullName>
    </submittedName>
</protein>
<keyword evidence="2" id="KW-0808">Transferase</keyword>
<dbReference type="PANTHER" id="PTHR36973:SF4">
    <property type="entry name" value="NODULATION PROTEIN"/>
    <property type="match status" value="1"/>
</dbReference>
<dbReference type="AlphaFoldDB" id="A0AAP5IGV0"/>
<dbReference type="Proteomes" id="UP000667802">
    <property type="component" value="Unassembled WGS sequence"/>
</dbReference>
<dbReference type="RefSeq" id="WP_208341144.1">
    <property type="nucleotide sequence ID" value="NZ_CAWQFN010000796.1"/>
</dbReference>
<dbReference type="NCBIfam" id="TIGR01444">
    <property type="entry name" value="fkbM_fam"/>
    <property type="match status" value="1"/>
</dbReference>
<gene>
    <name evidence="2" type="ORF">G7B40_031665</name>
</gene>